<protein>
    <submittedName>
        <fullName evidence="3">Cap</fullName>
    </submittedName>
</protein>
<reference evidence="3" key="1">
    <citation type="submission" date="2024-04" db="EMBL/GenBank/DDBJ databases">
        <authorList>
            <person name="He B."/>
            <person name="Yi L."/>
            <person name="Yan G."/>
            <person name="Tu C."/>
        </authorList>
    </citation>
    <scope>NUCLEOTIDE SEQUENCE</scope>
    <source>
        <strain evidence="3">XJ1C/CHN/2016</strain>
    </source>
</reference>
<name>A0AAU8H4D7_9VIRU</name>
<dbReference type="Gene3D" id="2.60.120.950">
    <property type="entry name" value="Circovirus capsid protein"/>
    <property type="match status" value="1"/>
</dbReference>
<dbReference type="EMBL" id="PP728723">
    <property type="protein sequence ID" value="XCH56231.1"/>
    <property type="molecule type" value="Genomic_DNA"/>
</dbReference>
<accession>A0AAU8H4D7</accession>
<proteinExistence type="inferred from homology"/>
<comment type="similarity">
    <text evidence="1">Belongs to the circoviridae capsid protein family.</text>
</comment>
<organism evidence="3">
    <name type="scientific">CRESS DNA virus</name>
    <dbReference type="NCBI Taxonomy" id="3138951"/>
    <lineage>
        <taxon>Viruses</taxon>
    </lineage>
</organism>
<evidence type="ECO:0000256" key="2">
    <source>
        <dbReference type="ARBA" id="ARBA00046863"/>
    </source>
</evidence>
<dbReference type="GO" id="GO:0019069">
    <property type="term" value="P:viral capsid assembly"/>
    <property type="evidence" value="ECO:0007669"/>
    <property type="project" value="InterPro"/>
</dbReference>
<comment type="subunit">
    <text evidence="2">Homomultimer. Assembles in the nucleus, presumably in an immature form, then migrates to the cytoplasm once assembled as mature virion. Interacts with Rep; this interaction relocates Rep into the nucleus.</text>
</comment>
<evidence type="ECO:0000256" key="1">
    <source>
        <dbReference type="ARBA" id="ARBA00010301"/>
    </source>
</evidence>
<dbReference type="InterPro" id="IPR038652">
    <property type="entry name" value="Circovirus_capsid_sf"/>
</dbReference>
<dbReference type="InterPro" id="IPR003383">
    <property type="entry name" value="Circovirus_capsid"/>
</dbReference>
<evidence type="ECO:0000313" key="3">
    <source>
        <dbReference type="EMBL" id="XCH56231.1"/>
    </source>
</evidence>
<dbReference type="Pfam" id="PF02443">
    <property type="entry name" value="Circo_capsid"/>
    <property type="match status" value="1"/>
</dbReference>
<sequence length="214" mass="25660">MPYITRRRRPFTRRRRHLRRRIYRFHRPRRLWIRRPRAGAYYVQRFQHTQPLTIQFTSSSTLYKSILVTYPLRTFIGNTFFDYYRILKAKWAIKPATCINNWNYWGVGWSIVDLDDNTVETNPTSPPWPNNSSRRQFSPWRPHTRYFSPKPKTAAQGSQSAFFPTRNNQWWLNAASIDVDWLGVKACFYSGRGSGANYELIETKTIWVSWKQAI</sequence>